<name>A0A0A2LPF4_9FLAO</name>
<protein>
    <submittedName>
        <fullName evidence="7">Aerotolerance regulator BatA</fullName>
    </submittedName>
</protein>
<dbReference type="SUPFAM" id="SSF53300">
    <property type="entry name" value="vWA-like"/>
    <property type="match status" value="1"/>
</dbReference>
<keyword evidence="2 5" id="KW-0812">Transmembrane</keyword>
<comment type="caution">
    <text evidence="7">The sequence shown here is derived from an EMBL/GenBank/DDBJ whole genome shotgun (WGS) entry which is preliminary data.</text>
</comment>
<dbReference type="InterPro" id="IPR002035">
    <property type="entry name" value="VWF_A"/>
</dbReference>
<evidence type="ECO:0000256" key="2">
    <source>
        <dbReference type="ARBA" id="ARBA00022692"/>
    </source>
</evidence>
<reference evidence="7 8" key="1">
    <citation type="submission" date="2013-09" db="EMBL/GenBank/DDBJ databases">
        <authorList>
            <person name="Zeng Z."/>
            <person name="Chen C."/>
        </authorList>
    </citation>
    <scope>NUCLEOTIDE SEQUENCE [LARGE SCALE GENOMIC DNA]</scope>
    <source>
        <strain evidence="7 8">F44-8</strain>
    </source>
</reference>
<gene>
    <name evidence="7" type="ORF">Q763_08495</name>
</gene>
<feature type="domain" description="VWFA" evidence="6">
    <location>
        <begin position="92"/>
        <end position="288"/>
    </location>
</feature>
<dbReference type="SMART" id="SM00327">
    <property type="entry name" value="VWA"/>
    <property type="match status" value="1"/>
</dbReference>
<dbReference type="InterPro" id="IPR033881">
    <property type="entry name" value="vWA_BatA_type"/>
</dbReference>
<dbReference type="PANTHER" id="PTHR22550:SF5">
    <property type="entry name" value="LEUCINE ZIPPER PROTEIN 4"/>
    <property type="match status" value="1"/>
</dbReference>
<evidence type="ECO:0000313" key="7">
    <source>
        <dbReference type="EMBL" id="KGO81113.1"/>
    </source>
</evidence>
<accession>A0A0A2LPF4</accession>
<evidence type="ECO:0000259" key="6">
    <source>
        <dbReference type="PROSITE" id="PS50234"/>
    </source>
</evidence>
<proteinExistence type="predicted"/>
<organism evidence="7 8">
    <name type="scientific">Flavobacterium beibuense F44-8</name>
    <dbReference type="NCBI Taxonomy" id="1406840"/>
    <lineage>
        <taxon>Bacteria</taxon>
        <taxon>Pseudomonadati</taxon>
        <taxon>Bacteroidota</taxon>
        <taxon>Flavobacteriia</taxon>
        <taxon>Flavobacteriales</taxon>
        <taxon>Flavobacteriaceae</taxon>
        <taxon>Flavobacterium</taxon>
    </lineage>
</organism>
<dbReference type="CDD" id="cd01467">
    <property type="entry name" value="vWA_BatA_type"/>
    <property type="match status" value="1"/>
</dbReference>
<evidence type="ECO:0000256" key="1">
    <source>
        <dbReference type="ARBA" id="ARBA00022475"/>
    </source>
</evidence>
<dbReference type="AlphaFoldDB" id="A0A0A2LPF4"/>
<keyword evidence="3 5" id="KW-1133">Transmembrane helix</keyword>
<evidence type="ECO:0000256" key="5">
    <source>
        <dbReference type="SAM" id="Phobius"/>
    </source>
</evidence>
<dbReference type="eggNOG" id="COG2304">
    <property type="taxonomic scope" value="Bacteria"/>
</dbReference>
<dbReference type="STRING" id="1406840.Q763_08495"/>
<dbReference type="InterPro" id="IPR050768">
    <property type="entry name" value="UPF0353/GerABKA_families"/>
</dbReference>
<evidence type="ECO:0000313" key="8">
    <source>
        <dbReference type="Proteomes" id="UP000030129"/>
    </source>
</evidence>
<keyword evidence="8" id="KW-1185">Reference proteome</keyword>
<keyword evidence="1" id="KW-1003">Cell membrane</keyword>
<evidence type="ECO:0000256" key="3">
    <source>
        <dbReference type="ARBA" id="ARBA00022989"/>
    </source>
</evidence>
<dbReference type="Pfam" id="PF07584">
    <property type="entry name" value="BatA"/>
    <property type="match status" value="1"/>
</dbReference>
<feature type="transmembrane region" description="Helical" evidence="5">
    <location>
        <begin position="311"/>
        <end position="329"/>
    </location>
</feature>
<dbReference type="PANTHER" id="PTHR22550">
    <property type="entry name" value="SPORE GERMINATION PROTEIN"/>
    <property type="match status" value="1"/>
</dbReference>
<evidence type="ECO:0000256" key="4">
    <source>
        <dbReference type="ARBA" id="ARBA00023136"/>
    </source>
</evidence>
<dbReference type="EMBL" id="JRLV01000008">
    <property type="protein sequence ID" value="KGO81113.1"/>
    <property type="molecule type" value="Genomic_DNA"/>
</dbReference>
<dbReference type="RefSeq" id="WP_035133135.1">
    <property type="nucleotide sequence ID" value="NZ_JRLV01000008.1"/>
</dbReference>
<dbReference type="PROSITE" id="PS50234">
    <property type="entry name" value="VWFA"/>
    <property type="match status" value="1"/>
</dbReference>
<keyword evidence="4 5" id="KW-0472">Membrane</keyword>
<feature type="transmembrane region" description="Helical" evidence="5">
    <location>
        <begin position="6"/>
        <end position="27"/>
    </location>
</feature>
<dbReference type="Gene3D" id="3.40.50.410">
    <property type="entry name" value="von Willebrand factor, type A domain"/>
    <property type="match status" value="1"/>
</dbReference>
<dbReference type="InterPro" id="IPR036465">
    <property type="entry name" value="vWFA_dom_sf"/>
</dbReference>
<dbReference type="InterPro" id="IPR024163">
    <property type="entry name" value="Aerotolerance_reg_N"/>
</dbReference>
<dbReference type="Proteomes" id="UP000030129">
    <property type="component" value="Unassembled WGS sequence"/>
</dbReference>
<sequence length="334" mass="37891">MKDVTFLHPGFFWLLTLLPLAIGWYIWKRKQQTATLKISLVNGFKVKPSLLARLKPMLFVFRVLALSAMIIAMARPRSVDVDSKTKTTRGIDIVMAIDVSGSMLAKDLKPNRLEALKTVAEKFVDERPNDRIGLVVYAGESYTKTPVTSDKEMVKAAIESVKYDDRVLEDGTGIGVGLATAINRLKESKAKSRIIILLTDGVNNAGFIDPRMAADIAKEYGIKVYTIGLGTNGNAEMPYARKPNGEWVYRTMKVELDEALMKEIAEKTDGQYFRANSNSKLEAIYDEINKLEKTEIKELKYYNYTEKYRPYLWFAFGLLLIEIIVRKTVYRSFI</sequence>
<dbReference type="Pfam" id="PF00092">
    <property type="entry name" value="VWA"/>
    <property type="match status" value="1"/>
</dbReference>